<gene>
    <name evidence="1" type="ORF">C2M16_26865</name>
</gene>
<protein>
    <submittedName>
        <fullName evidence="1">Uncharacterized protein</fullName>
    </submittedName>
</protein>
<organism evidence="1 2">
    <name type="scientific">Escherichia coli</name>
    <dbReference type="NCBI Taxonomy" id="562"/>
    <lineage>
        <taxon>Bacteria</taxon>
        <taxon>Pseudomonadati</taxon>
        <taxon>Pseudomonadota</taxon>
        <taxon>Gammaproteobacteria</taxon>
        <taxon>Enterobacterales</taxon>
        <taxon>Enterobacteriaceae</taxon>
        <taxon>Escherichia</taxon>
    </lineage>
</organism>
<proteinExistence type="predicted"/>
<reference evidence="1 2" key="1">
    <citation type="submission" date="2018-01" db="EMBL/GenBank/DDBJ databases">
        <title>Draft Genomic Sequencing Of Potential Extraintestinal Pathogenic Escherichia coli B8S18 Isolated From Retail Chicken Skin.</title>
        <authorList>
            <person name="Xu A."/>
            <person name="Tilman S."/>
            <person name="Wisser-Parker K."/>
            <person name="Sheen S."/>
            <person name="Sommers C."/>
        </authorList>
    </citation>
    <scope>NUCLEOTIDE SEQUENCE [LARGE SCALE GENOMIC DNA]</scope>
    <source>
        <strain evidence="1 2">B8S18Com</strain>
    </source>
</reference>
<dbReference type="EMBL" id="PPHQ01000046">
    <property type="protein sequence ID" value="PNY64835.1"/>
    <property type="molecule type" value="Genomic_DNA"/>
</dbReference>
<accession>A0A2A6Q992</accession>
<dbReference type="AlphaFoldDB" id="A0A2A6Q992"/>
<comment type="caution">
    <text evidence="1">The sequence shown here is derived from an EMBL/GenBank/DDBJ whole genome shotgun (WGS) entry which is preliminary data.</text>
</comment>
<dbReference type="Proteomes" id="UP000236598">
    <property type="component" value="Unassembled WGS sequence"/>
</dbReference>
<evidence type="ECO:0000313" key="1">
    <source>
        <dbReference type="EMBL" id="PNY64835.1"/>
    </source>
</evidence>
<evidence type="ECO:0000313" key="2">
    <source>
        <dbReference type="Proteomes" id="UP000236598"/>
    </source>
</evidence>
<sequence length="76" mass="9062">MPIMQVKEKSSYQTEDEKRGNGWKYLGIRRSLKECLMRRLTRLIRPTARTICPGRIRRLRRIRQYKPINATSNVDG</sequence>
<name>A0A2A6Q992_ECOLX</name>